<feature type="chain" id="PRO_5029712120" evidence="1">
    <location>
        <begin position="20"/>
        <end position="143"/>
    </location>
</feature>
<dbReference type="RefSeq" id="WP_154288339.1">
    <property type="nucleotide sequence ID" value="NZ_WKJI01000004.1"/>
</dbReference>
<feature type="signal peptide" evidence="1">
    <location>
        <begin position="1"/>
        <end position="19"/>
    </location>
</feature>
<dbReference type="Proteomes" id="UP000462931">
    <property type="component" value="Unassembled WGS sequence"/>
</dbReference>
<organism evidence="2 3">
    <name type="scientific">Pedobacter puniceum</name>
    <dbReference type="NCBI Taxonomy" id="2666136"/>
    <lineage>
        <taxon>Bacteria</taxon>
        <taxon>Pseudomonadati</taxon>
        <taxon>Bacteroidota</taxon>
        <taxon>Sphingobacteriia</taxon>
        <taxon>Sphingobacteriales</taxon>
        <taxon>Sphingobacteriaceae</taxon>
        <taxon>Pedobacter</taxon>
    </lineage>
</organism>
<name>A0A7K0FS22_9SPHI</name>
<protein>
    <submittedName>
        <fullName evidence="2">Uncharacterized protein</fullName>
    </submittedName>
</protein>
<comment type="caution">
    <text evidence="2">The sequence shown here is derived from an EMBL/GenBank/DDBJ whole genome shotgun (WGS) entry which is preliminary data.</text>
</comment>
<accession>A0A7K0FS22</accession>
<dbReference type="AlphaFoldDB" id="A0A7K0FS22"/>
<dbReference type="EMBL" id="WKJI01000004">
    <property type="protein sequence ID" value="MRX48245.1"/>
    <property type="molecule type" value="Genomic_DNA"/>
</dbReference>
<gene>
    <name evidence="2" type="ORF">GJJ64_13685</name>
</gene>
<proteinExistence type="predicted"/>
<evidence type="ECO:0000313" key="3">
    <source>
        <dbReference type="Proteomes" id="UP000462931"/>
    </source>
</evidence>
<evidence type="ECO:0000313" key="2">
    <source>
        <dbReference type="EMBL" id="MRX48245.1"/>
    </source>
</evidence>
<evidence type="ECO:0000256" key="1">
    <source>
        <dbReference type="SAM" id="SignalP"/>
    </source>
</evidence>
<reference evidence="2 3" key="1">
    <citation type="submission" date="2019-11" db="EMBL/GenBank/DDBJ databases">
        <authorList>
            <person name="Cheng Q."/>
            <person name="Yang Z."/>
        </authorList>
    </citation>
    <scope>NUCLEOTIDE SEQUENCE [LARGE SCALE GENOMIC DNA]</scope>
    <source>
        <strain evidence="2 3">HX-22-1</strain>
    </source>
</reference>
<sequence>MKNLIFILFVLLCANFSNAASFDDKKSDIVIENDEIKAKDKVLGKIKADEKEIVAAKSKIKNYIVSIYNKKGALIATYDVKSVLKQSKKDRSILEASLKTYKDNVTHTGSNFLDFNSNVADKVDQTAPQFSRVIEYLIQNKYM</sequence>
<keyword evidence="3" id="KW-1185">Reference proteome</keyword>
<keyword evidence="1" id="KW-0732">Signal</keyword>